<reference evidence="1" key="1">
    <citation type="submission" date="2022-09" db="EMBL/GenBank/DDBJ databases">
        <title>A Global Phylogenomic Analysis of the Shiitake Genus Lentinula.</title>
        <authorList>
            <consortium name="DOE Joint Genome Institute"/>
            <person name="Sierra-Patev S."/>
            <person name="Min B."/>
            <person name="Naranjo-Ortiz M."/>
            <person name="Looney B."/>
            <person name="Konkel Z."/>
            <person name="Slot J.C."/>
            <person name="Sakamoto Y."/>
            <person name="Steenwyk J.L."/>
            <person name="Rokas A."/>
            <person name="Carro J."/>
            <person name="Camarero S."/>
            <person name="Ferreira P."/>
            <person name="Molpeceres G."/>
            <person name="Ruiz-Duenas F.J."/>
            <person name="Serrano A."/>
            <person name="Henrissat B."/>
            <person name="Drula E."/>
            <person name="Hughes K.W."/>
            <person name="Mata J.L."/>
            <person name="Ishikawa N.K."/>
            <person name="Vargas-Isla R."/>
            <person name="Ushijima S."/>
            <person name="Smith C.A."/>
            <person name="Ahrendt S."/>
            <person name="Andreopoulos W."/>
            <person name="He G."/>
            <person name="Labutti K."/>
            <person name="Lipzen A."/>
            <person name="Ng V."/>
            <person name="Riley R."/>
            <person name="Sandor L."/>
            <person name="Barry K."/>
            <person name="Martinez A.T."/>
            <person name="Xiao Y."/>
            <person name="Gibbons J.G."/>
            <person name="Terashima K."/>
            <person name="Grigoriev I.V."/>
            <person name="Hibbett D.S."/>
        </authorList>
    </citation>
    <scope>NUCLEOTIDE SEQUENCE</scope>
    <source>
        <strain evidence="1">TMI1499</strain>
    </source>
</reference>
<sequence length="287" mass="31042">MSGQRNSNASPGHNLNRSLTHTPNAPPGVYHRQHQIHPRGNTGYVLHGYPAPASGGNAQGAPQQTGNTAAFPYIPAAQGVGAGPTRGEPGRVIDHPFMGYQNLQSALGQPRRMGLTNYHSDLLKLQSRYVSPSAPSPSSVHTQNEAPLRPYDYSPPAPEHFGMYPTPQQQKTAEAQMDGLQRRGKVGNMSDSGDNDHQSTKFKKYSNKNVYDSVLRRHHSNSRPRTGAAGSSAIRRNIVPTAFGFEKCQLCGQPFGTSDTGNHERNCLGHITTKGKGKGTREDTGKD</sequence>
<name>A0ACC1TTV1_9AGAR</name>
<keyword evidence="2" id="KW-1185">Reference proteome</keyword>
<dbReference type="Proteomes" id="UP001163835">
    <property type="component" value="Unassembled WGS sequence"/>
</dbReference>
<gene>
    <name evidence="1" type="ORF">F5876DRAFT_78965</name>
</gene>
<protein>
    <submittedName>
        <fullName evidence="1">Uncharacterized protein</fullName>
    </submittedName>
</protein>
<proteinExistence type="predicted"/>
<dbReference type="EMBL" id="MU795241">
    <property type="protein sequence ID" value="KAJ3808179.1"/>
    <property type="molecule type" value="Genomic_DNA"/>
</dbReference>
<accession>A0ACC1TTV1</accession>
<evidence type="ECO:0000313" key="2">
    <source>
        <dbReference type="Proteomes" id="UP001163835"/>
    </source>
</evidence>
<organism evidence="1 2">
    <name type="scientific">Lentinula aff. lateritia</name>
    <dbReference type="NCBI Taxonomy" id="2804960"/>
    <lineage>
        <taxon>Eukaryota</taxon>
        <taxon>Fungi</taxon>
        <taxon>Dikarya</taxon>
        <taxon>Basidiomycota</taxon>
        <taxon>Agaricomycotina</taxon>
        <taxon>Agaricomycetes</taxon>
        <taxon>Agaricomycetidae</taxon>
        <taxon>Agaricales</taxon>
        <taxon>Marasmiineae</taxon>
        <taxon>Omphalotaceae</taxon>
        <taxon>Lentinula</taxon>
    </lineage>
</organism>
<evidence type="ECO:0000313" key="1">
    <source>
        <dbReference type="EMBL" id="KAJ3808179.1"/>
    </source>
</evidence>
<comment type="caution">
    <text evidence="1">The sequence shown here is derived from an EMBL/GenBank/DDBJ whole genome shotgun (WGS) entry which is preliminary data.</text>
</comment>